<feature type="transmembrane region" description="Helical" evidence="1">
    <location>
        <begin position="12"/>
        <end position="36"/>
    </location>
</feature>
<protein>
    <submittedName>
        <fullName evidence="2">Uncharacterized protein</fullName>
    </submittedName>
</protein>
<gene>
    <name evidence="2" type="ORF">M595_4359</name>
</gene>
<accession>U7QEJ9</accession>
<evidence type="ECO:0000256" key="1">
    <source>
        <dbReference type="SAM" id="Phobius"/>
    </source>
</evidence>
<keyword evidence="3" id="KW-1185">Reference proteome</keyword>
<organism evidence="2 3">
    <name type="scientific">Lyngbya aestuarii BL J</name>
    <dbReference type="NCBI Taxonomy" id="1348334"/>
    <lineage>
        <taxon>Bacteria</taxon>
        <taxon>Bacillati</taxon>
        <taxon>Cyanobacteriota</taxon>
        <taxon>Cyanophyceae</taxon>
        <taxon>Oscillatoriophycideae</taxon>
        <taxon>Oscillatoriales</taxon>
        <taxon>Microcoleaceae</taxon>
        <taxon>Lyngbya</taxon>
    </lineage>
</organism>
<evidence type="ECO:0000313" key="2">
    <source>
        <dbReference type="EMBL" id="ERT05697.1"/>
    </source>
</evidence>
<keyword evidence="1" id="KW-1133">Transmembrane helix</keyword>
<name>U7QEJ9_9CYAN</name>
<keyword evidence="1" id="KW-0812">Transmembrane</keyword>
<keyword evidence="1" id="KW-0472">Membrane</keyword>
<comment type="caution">
    <text evidence="2">The sequence shown here is derived from an EMBL/GenBank/DDBJ whole genome shotgun (WGS) entry which is preliminary data.</text>
</comment>
<dbReference type="AlphaFoldDB" id="U7QEJ9"/>
<evidence type="ECO:0000313" key="3">
    <source>
        <dbReference type="Proteomes" id="UP000017127"/>
    </source>
</evidence>
<dbReference type="Proteomes" id="UP000017127">
    <property type="component" value="Unassembled WGS sequence"/>
</dbReference>
<dbReference type="EMBL" id="AUZM01000051">
    <property type="protein sequence ID" value="ERT05697.1"/>
    <property type="molecule type" value="Genomic_DNA"/>
</dbReference>
<reference evidence="2 3" key="1">
    <citation type="journal article" date="2013" name="Front. Microbiol.">
        <title>Comparative genomic analyses of the cyanobacterium, Lyngbya aestuarii BL J, a powerful hydrogen producer.</title>
        <authorList>
            <person name="Kothari A."/>
            <person name="Vaughn M."/>
            <person name="Garcia-Pichel F."/>
        </authorList>
    </citation>
    <scope>NUCLEOTIDE SEQUENCE [LARGE SCALE GENOMIC DNA]</scope>
    <source>
        <strain evidence="2 3">BL J</strain>
    </source>
</reference>
<proteinExistence type="predicted"/>
<sequence>MRREFLDINNSILICLLSVVSYWGMSQVSMTEFLFLQAFPVVSVSLLGEFPGG</sequence>